<name>A0A1B6FS66_9HEMI</name>
<evidence type="ECO:0000259" key="7">
    <source>
        <dbReference type="PROSITE" id="PS50102"/>
    </source>
</evidence>
<evidence type="ECO:0000256" key="1">
    <source>
        <dbReference type="ARBA" id="ARBA00007408"/>
    </source>
</evidence>
<accession>A0A1B6FS66</accession>
<dbReference type="InterPro" id="IPR034215">
    <property type="entry name" value="RBM42_RRM"/>
</dbReference>
<evidence type="ECO:0000256" key="4">
    <source>
        <dbReference type="ARBA" id="ARBA00030574"/>
    </source>
</evidence>
<dbReference type="SUPFAM" id="SSF54928">
    <property type="entry name" value="RNA-binding domain, RBD"/>
    <property type="match status" value="1"/>
</dbReference>
<feature type="region of interest" description="Disordered" evidence="6">
    <location>
        <begin position="177"/>
        <end position="204"/>
    </location>
</feature>
<feature type="domain" description="RRM" evidence="7">
    <location>
        <begin position="285"/>
        <end position="363"/>
    </location>
</feature>
<dbReference type="CDD" id="cd12383">
    <property type="entry name" value="RRM_RBM42"/>
    <property type="match status" value="1"/>
</dbReference>
<protein>
    <recommendedName>
        <fullName evidence="2">RNA-binding protein 42</fullName>
    </recommendedName>
    <alternativeName>
        <fullName evidence="4">RNA-binding motif protein 42</fullName>
    </alternativeName>
</protein>
<dbReference type="PANTHER" id="PTHR47640">
    <property type="entry name" value="TRNA SELENOCYSTEINE 1-ASSOCIATED PROTEIN 1-RELATED-RELATED"/>
    <property type="match status" value="1"/>
</dbReference>
<keyword evidence="3 5" id="KW-0694">RNA-binding</keyword>
<evidence type="ECO:0000313" key="8">
    <source>
        <dbReference type="EMBL" id="JAS53052.1"/>
    </source>
</evidence>
<feature type="region of interest" description="Disordered" evidence="6">
    <location>
        <begin position="1"/>
        <end position="115"/>
    </location>
</feature>
<evidence type="ECO:0000256" key="5">
    <source>
        <dbReference type="PROSITE-ProRule" id="PRU00176"/>
    </source>
</evidence>
<dbReference type="PANTHER" id="PTHR47640:SF11">
    <property type="entry name" value="RNA-BINDING PROTEIN 42"/>
    <property type="match status" value="1"/>
</dbReference>
<feature type="compositionally biased region" description="Pro residues" evidence="6">
    <location>
        <begin position="1"/>
        <end position="12"/>
    </location>
</feature>
<comment type="similarity">
    <text evidence="1">Belongs to the RRM RBM42 family.</text>
</comment>
<evidence type="ECO:0000256" key="2">
    <source>
        <dbReference type="ARBA" id="ARBA00015192"/>
    </source>
</evidence>
<dbReference type="InterPro" id="IPR000504">
    <property type="entry name" value="RRM_dom"/>
</dbReference>
<evidence type="ECO:0000256" key="3">
    <source>
        <dbReference type="ARBA" id="ARBA00022884"/>
    </source>
</evidence>
<feature type="compositionally biased region" description="Low complexity" evidence="6">
    <location>
        <begin position="237"/>
        <end position="252"/>
    </location>
</feature>
<feature type="compositionally biased region" description="Gly residues" evidence="6">
    <location>
        <begin position="90"/>
        <end position="115"/>
    </location>
</feature>
<dbReference type="InterPro" id="IPR012677">
    <property type="entry name" value="Nucleotide-bd_a/b_plait_sf"/>
</dbReference>
<dbReference type="InterPro" id="IPR035979">
    <property type="entry name" value="RBD_domain_sf"/>
</dbReference>
<dbReference type="Pfam" id="PF00076">
    <property type="entry name" value="RRM_1"/>
    <property type="match status" value="1"/>
</dbReference>
<dbReference type="SMART" id="SM00360">
    <property type="entry name" value="RRM"/>
    <property type="match status" value="1"/>
</dbReference>
<evidence type="ECO:0000256" key="6">
    <source>
        <dbReference type="SAM" id="MobiDB-lite"/>
    </source>
</evidence>
<reference evidence="8" key="1">
    <citation type="submission" date="2015-11" db="EMBL/GenBank/DDBJ databases">
        <title>De novo transcriptome assembly of four potential Pierce s Disease insect vectors from Arizona vineyards.</title>
        <authorList>
            <person name="Tassone E.E."/>
        </authorList>
    </citation>
    <scope>NUCLEOTIDE SEQUENCE</scope>
</reference>
<sequence>PPPPPPPPPMFVPPQVQRMGPPMNMSMDGSGPPPMPPMPFGPPRGFPMPGPMGFGPPMGPMPPMGPGPGGPRPMPHMGPPGGPMGPSPMGPGGQMGHMGHGMGPMGHGPGHMGPGGPMGHMGPRMGPIGPGGPGMGPGGPPAGPINQMGPPGSGPMMGPGPGFIPPPPEFVQAKVQSSQGPVVVSRAPKKYSASGAEESMKPVTVGPEYPAELAEEKKSKKQKSSAKEMAEKVKASAVVSVVHEQGSQQQPNQKKKDKKNKKFIRTAGGQTWEDASLTEWEEDDFRLFCGDLGNDVTDEVLTRAFSKYTSFLKAKVVRDKRTNKTKGFGFVSFKDPQDFIRATKEMNGRYVGSRPIKLRKSSWRNRSLDVVRKKDKEKAALIGLLTGRT</sequence>
<feature type="compositionally biased region" description="Low complexity" evidence="6">
    <location>
        <begin position="19"/>
        <end position="30"/>
    </location>
</feature>
<feature type="region of interest" description="Disordered" evidence="6">
    <location>
        <begin position="237"/>
        <end position="262"/>
    </location>
</feature>
<dbReference type="GO" id="GO:0003729">
    <property type="term" value="F:mRNA binding"/>
    <property type="evidence" value="ECO:0007669"/>
    <property type="project" value="InterPro"/>
</dbReference>
<proteinExistence type="inferred from homology"/>
<gene>
    <name evidence="8" type="ORF">g.4366</name>
</gene>
<dbReference type="PROSITE" id="PS50102">
    <property type="entry name" value="RRM"/>
    <property type="match status" value="1"/>
</dbReference>
<organism evidence="8">
    <name type="scientific">Cuerna arida</name>
    <dbReference type="NCBI Taxonomy" id="1464854"/>
    <lineage>
        <taxon>Eukaryota</taxon>
        <taxon>Metazoa</taxon>
        <taxon>Ecdysozoa</taxon>
        <taxon>Arthropoda</taxon>
        <taxon>Hexapoda</taxon>
        <taxon>Insecta</taxon>
        <taxon>Pterygota</taxon>
        <taxon>Neoptera</taxon>
        <taxon>Paraneoptera</taxon>
        <taxon>Hemiptera</taxon>
        <taxon>Auchenorrhyncha</taxon>
        <taxon>Membracoidea</taxon>
        <taxon>Cicadellidae</taxon>
        <taxon>Cicadellinae</taxon>
        <taxon>Proconiini</taxon>
        <taxon>Cuerna</taxon>
    </lineage>
</organism>
<dbReference type="EMBL" id="GECZ01016717">
    <property type="protein sequence ID" value="JAS53052.1"/>
    <property type="molecule type" value="Transcribed_RNA"/>
</dbReference>
<dbReference type="Gene3D" id="3.30.70.330">
    <property type="match status" value="1"/>
</dbReference>
<feature type="compositionally biased region" description="Pro residues" evidence="6">
    <location>
        <begin position="57"/>
        <end position="89"/>
    </location>
</feature>
<feature type="compositionally biased region" description="Basic residues" evidence="6">
    <location>
        <begin position="253"/>
        <end position="262"/>
    </location>
</feature>
<dbReference type="AlphaFoldDB" id="A0A1B6FS66"/>
<feature type="non-terminal residue" evidence="8">
    <location>
        <position position="1"/>
    </location>
</feature>
<dbReference type="InterPro" id="IPR050825">
    <property type="entry name" value="RBM42_RBP45_47-like"/>
</dbReference>
<feature type="compositionally biased region" description="Pro residues" evidence="6">
    <location>
        <begin position="31"/>
        <end position="50"/>
    </location>
</feature>